<reference evidence="1 2" key="1">
    <citation type="submission" date="2013-07" db="EMBL/GenBank/DDBJ databases">
        <title>Isolation of a new Chlamydia species from the feral Sacred Ibis (Threskiornis aethiopicus): Chlamydia ibidis.</title>
        <authorList>
            <person name="Vorimore F."/>
            <person name="Hsia R.-C."/>
            <person name="Huot-Creasy H."/>
            <person name="Bastian S."/>
            <person name="Deruyter L."/>
            <person name="Passet A."/>
            <person name="Sachse K."/>
            <person name="Bavoil P."/>
            <person name="Myers G."/>
            <person name="Laroucau K."/>
        </authorList>
    </citation>
    <scope>NUCLEOTIDE SEQUENCE [LARGE SCALE GENOMIC DNA]</scope>
    <source>
        <strain evidence="1 2">10-1398/6</strain>
    </source>
</reference>
<evidence type="ECO:0000313" key="1">
    <source>
        <dbReference type="EMBL" id="EQM62462.1"/>
    </source>
</evidence>
<protein>
    <submittedName>
        <fullName evidence="1">Uncharacterized protein</fullName>
    </submittedName>
</protein>
<dbReference type="EMBL" id="APJW01000003">
    <property type="protein sequence ID" value="EQM62462.1"/>
    <property type="molecule type" value="Genomic_DNA"/>
</dbReference>
<name>A0ABP2XDE7_9CHLA</name>
<dbReference type="Proteomes" id="UP000016064">
    <property type="component" value="Unassembled WGS sequence"/>
</dbReference>
<evidence type="ECO:0000313" key="2">
    <source>
        <dbReference type="Proteomes" id="UP000016064"/>
    </source>
</evidence>
<organism evidence="1 2">
    <name type="scientific">Chlamydia ibidis 10-1398/6</name>
    <dbReference type="NCBI Taxonomy" id="1046581"/>
    <lineage>
        <taxon>Bacteria</taxon>
        <taxon>Pseudomonadati</taxon>
        <taxon>Chlamydiota</taxon>
        <taxon>Chlamydiia</taxon>
        <taxon>Chlamydiales</taxon>
        <taxon>Chlamydiaceae</taxon>
        <taxon>Chlamydia/Chlamydophila group</taxon>
        <taxon>Chlamydia</taxon>
    </lineage>
</organism>
<keyword evidence="2" id="KW-1185">Reference proteome</keyword>
<accession>A0ABP2XDE7</accession>
<sequence length="38" mass="4211">MGRESSDMQQEEELAVSDAEVVRTISPEAVFIIPEDCV</sequence>
<proteinExistence type="predicted"/>
<comment type="caution">
    <text evidence="1">The sequence shown here is derived from an EMBL/GenBank/DDBJ whole genome shotgun (WGS) entry which is preliminary data.</text>
</comment>
<gene>
    <name evidence="1" type="ORF">H359_0830</name>
</gene>